<dbReference type="PANTHER" id="PTHR23312">
    <property type="entry name" value="ARMC5 ARMADILLO REPEAT-CONTAINING -RELATED"/>
    <property type="match status" value="1"/>
</dbReference>
<gene>
    <name evidence="2" type="ORF">EVEC_LOCUS9991</name>
</gene>
<reference evidence="4" key="1">
    <citation type="submission" date="2017-02" db="UniProtKB">
        <authorList>
            <consortium name="WormBaseParasite"/>
        </authorList>
    </citation>
    <scope>IDENTIFICATION</scope>
</reference>
<dbReference type="GO" id="GO:0009653">
    <property type="term" value="P:anatomical structure morphogenesis"/>
    <property type="evidence" value="ECO:0007669"/>
    <property type="project" value="TreeGrafter"/>
</dbReference>
<feature type="signal peptide" evidence="1">
    <location>
        <begin position="1"/>
        <end position="20"/>
    </location>
</feature>
<name>A0A0N4VIJ5_ENTVE</name>
<dbReference type="PANTHER" id="PTHR23312:SF8">
    <property type="entry name" value="ARMADILLO REPEAT-CONTAINING PROTEIN 5"/>
    <property type="match status" value="1"/>
</dbReference>
<keyword evidence="1" id="KW-0732">Signal</keyword>
<evidence type="ECO:0000313" key="2">
    <source>
        <dbReference type="EMBL" id="VDD95240.1"/>
    </source>
</evidence>
<protein>
    <submittedName>
        <fullName evidence="4">BTB domain-containing protein</fullName>
    </submittedName>
</protein>
<reference evidence="2 3" key="2">
    <citation type="submission" date="2018-10" db="EMBL/GenBank/DDBJ databases">
        <authorList>
            <consortium name="Pathogen Informatics"/>
        </authorList>
    </citation>
    <scope>NUCLEOTIDE SEQUENCE [LARGE SCALE GENOMIC DNA]</scope>
</reference>
<organism evidence="4">
    <name type="scientific">Enterobius vermicularis</name>
    <name type="common">Human pinworm</name>
    <dbReference type="NCBI Taxonomy" id="51028"/>
    <lineage>
        <taxon>Eukaryota</taxon>
        <taxon>Metazoa</taxon>
        <taxon>Ecdysozoa</taxon>
        <taxon>Nematoda</taxon>
        <taxon>Chromadorea</taxon>
        <taxon>Rhabditida</taxon>
        <taxon>Spirurina</taxon>
        <taxon>Oxyuridomorpha</taxon>
        <taxon>Oxyuroidea</taxon>
        <taxon>Oxyuridae</taxon>
        <taxon>Enterobius</taxon>
    </lineage>
</organism>
<dbReference type="Proteomes" id="UP000274131">
    <property type="component" value="Unassembled WGS sequence"/>
</dbReference>
<accession>A0A0N4VIJ5</accession>
<dbReference type="WBParaSite" id="EVEC_0001064801-mRNA-1">
    <property type="protein sequence ID" value="EVEC_0001064801-mRNA-1"/>
    <property type="gene ID" value="EVEC_0001064801"/>
</dbReference>
<dbReference type="AlphaFoldDB" id="A0A0N4VIJ5"/>
<dbReference type="GO" id="GO:0005829">
    <property type="term" value="C:cytosol"/>
    <property type="evidence" value="ECO:0007669"/>
    <property type="project" value="TreeGrafter"/>
</dbReference>
<sequence length="791" mass="88492">MVAANRCILSLGVCMSVCLCREPKRDGTFYGIVSSVIVRLINRNLSIIAYKNSKRVIAANGCKYIGDLLAREERLPSNQSWSAQLFDVLKRLSPNSASAAKTIGRQLAMSEGGEALLFTFLREDCDEEFRDMVVKICTHSSHIREYFCDHGILEKIIGMDEPAISMISILCAYTKAMIANDNCDFVALLNNRELVKEAWSRERLLNVGALDVMLSRFCESVQIAERFMIISSLVHFFHYVSGLAHIFRNTAFLKAIISDILNYLGEPQPECKHKYDQSNLLPCSAAAMDQRASSTLRSYSSLNKDKISSGFYGKSVMGCTKQVEAGANYGGSRSPVISWSRSVSPPSNSLGSWCSPVSPLSAGSMSPPSIISPSSSVEDFLSLLIEDTECSWDLEKMDVEEDKKEDSEAESEERSTLRKIVCAELQLLSYPTSENNILGVLIREDIVDSLLRCCSDVTLPNSYSVKILSRMVEYRTMMDKLLAMQFHSRIFDALMTKKWDMEGHERALTSHCTFCTTLGYLLLKEFSSHVDSNFGLPILVDLLKSKDFGERIKASIAALYLVRSQAGQMRIYSKFDPVTLLIGAVRDVCVGAHCEERCSPLAYTNGPSLLYQILCSLSAIIDCERICPLYRFKNEAYNFIMVGGDCIVEEENCSGSGECVVFKTESGDDLERINKEKLISGSDYFKLADRYLCTSMTDMLLAENGPAIYFMLKGRIEEFLSPLLFTGIGECGRFEDAFFFQLLRFSTDDEVKSTLWPLISNVAATEVFIEKLSNFLRRHLVSTVYMSPKCS</sequence>
<evidence type="ECO:0000313" key="4">
    <source>
        <dbReference type="WBParaSite" id="EVEC_0001064801-mRNA-1"/>
    </source>
</evidence>
<dbReference type="OrthoDB" id="5820640at2759"/>
<evidence type="ECO:0000313" key="3">
    <source>
        <dbReference type="Proteomes" id="UP000274131"/>
    </source>
</evidence>
<evidence type="ECO:0000256" key="1">
    <source>
        <dbReference type="SAM" id="SignalP"/>
    </source>
</evidence>
<keyword evidence="3" id="KW-1185">Reference proteome</keyword>
<feature type="chain" id="PRO_5043122979" evidence="1">
    <location>
        <begin position="21"/>
        <end position="791"/>
    </location>
</feature>
<dbReference type="EMBL" id="UXUI01010445">
    <property type="protein sequence ID" value="VDD95240.1"/>
    <property type="molecule type" value="Genomic_DNA"/>
</dbReference>
<proteinExistence type="predicted"/>